<dbReference type="RefSeq" id="XP_009854731.1">
    <property type="nucleotide sequence ID" value="XM_009856429.1"/>
</dbReference>
<keyword evidence="3" id="KW-1185">Reference proteome</keyword>
<dbReference type="InterPro" id="IPR036397">
    <property type="entry name" value="RNaseH_sf"/>
</dbReference>
<dbReference type="VEuPathDB" id="FungiDB:NEUTE1DRAFT_104242"/>
<protein>
    <submittedName>
        <fullName evidence="2">Uncharacterized protein</fullName>
    </submittedName>
</protein>
<feature type="compositionally biased region" description="Low complexity" evidence="1">
    <location>
        <begin position="289"/>
        <end position="308"/>
    </location>
</feature>
<accession>F8MVX6</accession>
<dbReference type="GeneID" id="20822093"/>
<dbReference type="KEGG" id="nte:NEUTE1DRAFT104242"/>
<evidence type="ECO:0000256" key="1">
    <source>
        <dbReference type="SAM" id="MobiDB-lite"/>
    </source>
</evidence>
<gene>
    <name evidence="2" type="ORF">NEUTE1DRAFT_104242</name>
</gene>
<dbReference type="OrthoDB" id="10318303at2759"/>
<dbReference type="HOGENOM" id="CLU_739859_0_0_1"/>
<organism evidence="2 3">
    <name type="scientific">Neurospora tetrasperma (strain FGSC 2508 / ATCC MYA-4615 / P0657)</name>
    <dbReference type="NCBI Taxonomy" id="510951"/>
    <lineage>
        <taxon>Eukaryota</taxon>
        <taxon>Fungi</taxon>
        <taxon>Dikarya</taxon>
        <taxon>Ascomycota</taxon>
        <taxon>Pezizomycotina</taxon>
        <taxon>Sordariomycetes</taxon>
        <taxon>Sordariomycetidae</taxon>
        <taxon>Sordariales</taxon>
        <taxon>Sordariaceae</taxon>
        <taxon>Neurospora</taxon>
    </lineage>
</organism>
<dbReference type="GO" id="GO:0003676">
    <property type="term" value="F:nucleic acid binding"/>
    <property type="evidence" value="ECO:0007669"/>
    <property type="project" value="InterPro"/>
</dbReference>
<dbReference type="Proteomes" id="UP000008065">
    <property type="component" value="Unassembled WGS sequence"/>
</dbReference>
<evidence type="ECO:0000313" key="2">
    <source>
        <dbReference type="EMBL" id="EGO54824.1"/>
    </source>
</evidence>
<sequence>MSNESERSRVRDEVVPAFGHASQGSNALKRRKKGSPYYFRGAVRIAHNINAAVSEAIDALEFVSTAQKKQLCIFVDGSFDRPTHNGGYAIVYNGFSLGPNTSSDDRPVAKGWTAIRTKDSHTCEGLSIAQSLREAIEELTILEEHVATRHISTAGARDPVEVSVKIFSDSQTVLKAMKAGKFPKKMKHTGHAIITFSEGLREKFRGPGCKLKVDLVVHWIPGHDASFPLHQNGADGVYEEVKAARRYKEERLLRWREREQEEWAEVPEAQNHEVLQPQQTGVEENQAGQPPQQTDPHTQQPASQQPNQQEWYNQVQTYYDQYAGYWEQLGRWQDWQRAHGHQAGQWLWDHGANQWIWQWDNHNPGETGNGQPPT</sequence>
<reference evidence="3" key="1">
    <citation type="journal article" date="2011" name="Genetics">
        <title>Massive changes in genome architecture accompany the transition to self-fertility in the filamentous fungus Neurospora tetrasperma.</title>
        <authorList>
            <person name="Ellison C.E."/>
            <person name="Stajich J.E."/>
            <person name="Jacobson D.J."/>
            <person name="Natvig D.O."/>
            <person name="Lapidus A."/>
            <person name="Foster B."/>
            <person name="Aerts A."/>
            <person name="Riley R."/>
            <person name="Lindquist E.A."/>
            <person name="Grigoriev I.V."/>
            <person name="Taylor J.W."/>
        </authorList>
    </citation>
    <scope>NUCLEOTIDE SEQUENCE [LARGE SCALE GENOMIC DNA]</scope>
    <source>
        <strain evidence="3">FGSC 2508 / P0657</strain>
    </source>
</reference>
<proteinExistence type="predicted"/>
<dbReference type="AlphaFoldDB" id="F8MVX6"/>
<dbReference type="EMBL" id="GL891307">
    <property type="protein sequence ID" value="EGO54824.1"/>
    <property type="molecule type" value="Genomic_DNA"/>
</dbReference>
<name>F8MVX6_NEUT8</name>
<dbReference type="Gene3D" id="3.30.420.10">
    <property type="entry name" value="Ribonuclease H-like superfamily/Ribonuclease H"/>
    <property type="match status" value="1"/>
</dbReference>
<feature type="region of interest" description="Disordered" evidence="1">
    <location>
        <begin position="281"/>
        <end position="308"/>
    </location>
</feature>
<evidence type="ECO:0000313" key="3">
    <source>
        <dbReference type="Proteomes" id="UP000008065"/>
    </source>
</evidence>